<dbReference type="SMART" id="SM00387">
    <property type="entry name" value="HATPase_c"/>
    <property type="match status" value="1"/>
</dbReference>
<keyword evidence="7" id="KW-0902">Two-component regulatory system</keyword>
<feature type="region of interest" description="Disordered" evidence="9">
    <location>
        <begin position="28"/>
        <end position="47"/>
    </location>
</feature>
<comment type="catalytic activity">
    <reaction evidence="1">
        <text>ATP + protein L-histidine = ADP + protein N-phospho-L-histidine.</text>
        <dbReference type="EC" id="2.7.13.3"/>
    </reaction>
</comment>
<sequence>MDPVTAALLGALVGAALTAVVLGLRDGPARRGPSSPGAPHTPAEDEVPGGVGEVLAVLRAGGIVVDNAMRVRLASTSVVPFGLVRGEDLVRPELRDLAEAVQRDGMIREREFDIARGPLGEGRIVLGARVAPIGSGLVLILVDDRTQARRVEEVRRDFVVNVSHELKTPVGGLALLAEAVQDAADDPAAIARFAGRMKTETERLTRLVSEIVDLSRLQTSDLLADMVVVDVAACAEQAVDHTHLLAGHRDVLALTTQDPRLLRVYGDHELITTAIRNLVSNAISYSEDSTRVSVVTRRVGNLVEVAVTDQGRGISLSDQERIFERFYRVDAARSRSTGGTGLGLSIVKHICDNHGGEVTVWSQEGEGSTFTMRLPAALDDLPVGALAPHRPGQPSRVADPAHGDAIPSEASTPSRPGKGEHR</sequence>
<protein>
    <recommendedName>
        <fullName evidence="8">Sensor-like histidine kinase SenX3</fullName>
        <ecNumber evidence="3">2.7.13.3</ecNumber>
    </recommendedName>
</protein>
<evidence type="ECO:0000313" key="11">
    <source>
        <dbReference type="EMBL" id="GGK76978.1"/>
    </source>
</evidence>
<dbReference type="EC" id="2.7.13.3" evidence="3"/>
<evidence type="ECO:0000256" key="9">
    <source>
        <dbReference type="SAM" id="MobiDB-lite"/>
    </source>
</evidence>
<dbReference type="Gene3D" id="1.10.287.130">
    <property type="match status" value="1"/>
</dbReference>
<evidence type="ECO:0000256" key="8">
    <source>
        <dbReference type="ARBA" id="ARBA00039401"/>
    </source>
</evidence>
<evidence type="ECO:0000256" key="7">
    <source>
        <dbReference type="ARBA" id="ARBA00023012"/>
    </source>
</evidence>
<evidence type="ECO:0000256" key="3">
    <source>
        <dbReference type="ARBA" id="ARBA00012438"/>
    </source>
</evidence>
<dbReference type="InterPro" id="IPR004358">
    <property type="entry name" value="Sig_transdc_His_kin-like_C"/>
</dbReference>
<dbReference type="RefSeq" id="WP_022921969.1">
    <property type="nucleotide sequence ID" value="NZ_BMLB01000006.1"/>
</dbReference>
<dbReference type="Gene3D" id="3.30.565.10">
    <property type="entry name" value="Histidine kinase-like ATPase, C-terminal domain"/>
    <property type="match status" value="1"/>
</dbReference>
<dbReference type="PANTHER" id="PTHR45453:SF1">
    <property type="entry name" value="PHOSPHATE REGULON SENSOR PROTEIN PHOR"/>
    <property type="match status" value="1"/>
</dbReference>
<proteinExistence type="predicted"/>
<evidence type="ECO:0000256" key="6">
    <source>
        <dbReference type="ARBA" id="ARBA00022777"/>
    </source>
</evidence>
<keyword evidence="5" id="KW-0808">Transferase</keyword>
<dbReference type="InterPro" id="IPR050351">
    <property type="entry name" value="BphY/WalK/GraS-like"/>
</dbReference>
<dbReference type="EMBL" id="BMLB01000006">
    <property type="protein sequence ID" value="GGK76978.1"/>
    <property type="molecule type" value="Genomic_DNA"/>
</dbReference>
<evidence type="ECO:0000256" key="2">
    <source>
        <dbReference type="ARBA" id="ARBA00004236"/>
    </source>
</evidence>
<dbReference type="InterPro" id="IPR003594">
    <property type="entry name" value="HATPase_dom"/>
</dbReference>
<dbReference type="PANTHER" id="PTHR45453">
    <property type="entry name" value="PHOSPHATE REGULON SENSOR PROTEIN PHOR"/>
    <property type="match status" value="1"/>
</dbReference>
<evidence type="ECO:0000259" key="10">
    <source>
        <dbReference type="PROSITE" id="PS50109"/>
    </source>
</evidence>
<feature type="domain" description="Histidine kinase" evidence="10">
    <location>
        <begin position="161"/>
        <end position="378"/>
    </location>
</feature>
<evidence type="ECO:0000313" key="12">
    <source>
        <dbReference type="Proteomes" id="UP000662111"/>
    </source>
</evidence>
<dbReference type="InterPro" id="IPR036097">
    <property type="entry name" value="HisK_dim/P_sf"/>
</dbReference>
<feature type="region of interest" description="Disordered" evidence="9">
    <location>
        <begin position="383"/>
        <end position="422"/>
    </location>
</feature>
<dbReference type="Pfam" id="PF02518">
    <property type="entry name" value="HATPase_c"/>
    <property type="match status" value="1"/>
</dbReference>
<dbReference type="InterPro" id="IPR005467">
    <property type="entry name" value="His_kinase_dom"/>
</dbReference>
<reference evidence="12" key="1">
    <citation type="journal article" date="2019" name="Int. J. Syst. Evol. Microbiol.">
        <title>The Global Catalogue of Microorganisms (GCM) 10K type strain sequencing project: providing services to taxonomists for standard genome sequencing and annotation.</title>
        <authorList>
            <consortium name="The Broad Institute Genomics Platform"/>
            <consortium name="The Broad Institute Genome Sequencing Center for Infectious Disease"/>
            <person name="Wu L."/>
            <person name="Ma J."/>
        </authorList>
    </citation>
    <scope>NUCLEOTIDE SEQUENCE [LARGE SCALE GENOMIC DNA]</scope>
    <source>
        <strain evidence="12">CGMCC 1.5362</strain>
    </source>
</reference>
<dbReference type="InterPro" id="IPR036890">
    <property type="entry name" value="HATPase_C_sf"/>
</dbReference>
<gene>
    <name evidence="11" type="ORF">GCM10011509_27000</name>
</gene>
<dbReference type="InterPro" id="IPR003661">
    <property type="entry name" value="HisK_dim/P_dom"/>
</dbReference>
<evidence type="ECO:0000256" key="4">
    <source>
        <dbReference type="ARBA" id="ARBA00022553"/>
    </source>
</evidence>
<dbReference type="CDD" id="cd00082">
    <property type="entry name" value="HisKA"/>
    <property type="match status" value="1"/>
</dbReference>
<dbReference type="Proteomes" id="UP000662111">
    <property type="component" value="Unassembled WGS sequence"/>
</dbReference>
<name>A0ABQ2FAA3_9MICO</name>
<dbReference type="SMART" id="SM00388">
    <property type="entry name" value="HisKA"/>
    <property type="match status" value="1"/>
</dbReference>
<evidence type="ECO:0000256" key="1">
    <source>
        <dbReference type="ARBA" id="ARBA00000085"/>
    </source>
</evidence>
<comment type="caution">
    <text evidence="11">The sequence shown here is derived from an EMBL/GenBank/DDBJ whole genome shotgun (WGS) entry which is preliminary data.</text>
</comment>
<dbReference type="SUPFAM" id="SSF47384">
    <property type="entry name" value="Homodimeric domain of signal transducing histidine kinase"/>
    <property type="match status" value="1"/>
</dbReference>
<dbReference type="CDD" id="cd00075">
    <property type="entry name" value="HATPase"/>
    <property type="match status" value="1"/>
</dbReference>
<dbReference type="PRINTS" id="PR00344">
    <property type="entry name" value="BCTRLSENSOR"/>
</dbReference>
<keyword evidence="6 11" id="KW-0418">Kinase</keyword>
<dbReference type="PROSITE" id="PS50109">
    <property type="entry name" value="HIS_KIN"/>
    <property type="match status" value="1"/>
</dbReference>
<evidence type="ECO:0000256" key="5">
    <source>
        <dbReference type="ARBA" id="ARBA00022679"/>
    </source>
</evidence>
<keyword evidence="4" id="KW-0597">Phosphoprotein</keyword>
<dbReference type="GO" id="GO:0016301">
    <property type="term" value="F:kinase activity"/>
    <property type="evidence" value="ECO:0007669"/>
    <property type="project" value="UniProtKB-KW"/>
</dbReference>
<dbReference type="SUPFAM" id="SSF55874">
    <property type="entry name" value="ATPase domain of HSP90 chaperone/DNA topoisomerase II/histidine kinase"/>
    <property type="match status" value="1"/>
</dbReference>
<accession>A0ABQ2FAA3</accession>
<dbReference type="Pfam" id="PF00512">
    <property type="entry name" value="HisKA"/>
    <property type="match status" value="1"/>
</dbReference>
<organism evidence="11 12">
    <name type="scientific">Ornithinimicrobium pekingense</name>
    <dbReference type="NCBI Taxonomy" id="384677"/>
    <lineage>
        <taxon>Bacteria</taxon>
        <taxon>Bacillati</taxon>
        <taxon>Actinomycetota</taxon>
        <taxon>Actinomycetes</taxon>
        <taxon>Micrococcales</taxon>
        <taxon>Ornithinimicrobiaceae</taxon>
        <taxon>Ornithinimicrobium</taxon>
    </lineage>
</organism>
<keyword evidence="12" id="KW-1185">Reference proteome</keyword>
<comment type="subcellular location">
    <subcellularLocation>
        <location evidence="2">Cell membrane</location>
    </subcellularLocation>
</comment>